<comment type="similarity">
    <text evidence="3 10 13">Belongs to the IPP transferase family.</text>
</comment>
<dbReference type="EC" id="2.5.1.75" evidence="10"/>
<dbReference type="PANTHER" id="PTHR11088:SF60">
    <property type="entry name" value="TRNA DIMETHYLALLYLTRANSFERASE"/>
    <property type="match status" value="1"/>
</dbReference>
<feature type="site" description="Interaction with substrate tRNA" evidence="10">
    <location>
        <position position="105"/>
    </location>
</feature>
<keyword evidence="8 10" id="KW-0460">Magnesium</keyword>
<name>A0A0D6DYT9_9LACT</name>
<evidence type="ECO:0000256" key="9">
    <source>
        <dbReference type="ARBA" id="ARBA00049563"/>
    </source>
</evidence>
<sequence>MKNLIKNKVIVIAGPTAVGKTALSIEIARTYDGEIINGDSQQVYQDVHIGTAKATKEEQEAIKHHLIDIRALSETFSAHDFVTAANQAIADVLARGKLPIIVGGTGLYLQSLIEGYHLGGQGNHEKMRALRQELEVMTDEELYHQVSSHGIEIAQPNRRRAIRAIELVIFGGDAENTVSDYEFIIIGLNMDRNGLYARINQRVDKMMAEGLVTEAKMLYDTLPDAQVARAIGYKEFFPYFSGQSTLEDAIELVKRNSRRYSKRQITWFKNRMAVEFLDVFAADFKAQTSQKIERFLDDSN</sequence>
<protein>
    <recommendedName>
        <fullName evidence="10">tRNA dimethylallyltransferase</fullName>
        <ecNumber evidence="10">2.5.1.75</ecNumber>
    </recommendedName>
    <alternativeName>
        <fullName evidence="10">Dimethylallyl diphosphate:tRNA dimethylallyltransferase</fullName>
        <shortName evidence="10">DMAPP:tRNA dimethylallyltransferase</shortName>
        <shortName evidence="10">DMATase</shortName>
    </alternativeName>
    <alternativeName>
        <fullName evidence="10">Isopentenyl-diphosphate:tRNA isopentenyltransferase</fullName>
        <shortName evidence="10">IPP transferase</shortName>
        <shortName evidence="10">IPPT</shortName>
        <shortName evidence="10">IPTase</shortName>
    </alternativeName>
</protein>
<organism evidence="14 15">
    <name type="scientific">Pseudolactococcus piscium MKFS47</name>
    <dbReference type="NCBI Taxonomy" id="297352"/>
    <lineage>
        <taxon>Bacteria</taxon>
        <taxon>Bacillati</taxon>
        <taxon>Bacillota</taxon>
        <taxon>Bacilli</taxon>
        <taxon>Lactobacillales</taxon>
        <taxon>Streptococcaceae</taxon>
        <taxon>Pseudolactococcus</taxon>
    </lineage>
</organism>
<evidence type="ECO:0000313" key="15">
    <source>
        <dbReference type="Proteomes" id="UP000033166"/>
    </source>
</evidence>
<dbReference type="HAMAP" id="MF_00185">
    <property type="entry name" value="IPP_trans"/>
    <property type="match status" value="1"/>
</dbReference>
<dbReference type="EMBL" id="LN774769">
    <property type="protein sequence ID" value="CEN28953.1"/>
    <property type="molecule type" value="Genomic_DNA"/>
</dbReference>
<dbReference type="Gene3D" id="3.40.50.300">
    <property type="entry name" value="P-loop containing nucleotide triphosphate hydrolases"/>
    <property type="match status" value="1"/>
</dbReference>
<evidence type="ECO:0000256" key="12">
    <source>
        <dbReference type="RuleBase" id="RU003784"/>
    </source>
</evidence>
<gene>
    <name evidence="10" type="primary">miaA</name>
    <name evidence="14" type="ORF">LACPI_1753</name>
</gene>
<feature type="binding site" evidence="10">
    <location>
        <begin position="16"/>
        <end position="21"/>
    </location>
    <ligand>
        <name>substrate</name>
    </ligand>
</feature>
<keyword evidence="6 10" id="KW-0547">Nucleotide-binding</keyword>
<dbReference type="AlphaFoldDB" id="A0A0D6DYT9"/>
<comment type="function">
    <text evidence="2 10 12">Catalyzes the transfer of a dimethylallyl group onto the adenine at position 37 in tRNAs that read codons beginning with uridine, leading to the formation of N6-(dimethylallyl)adenosine (i(6)A).</text>
</comment>
<evidence type="ECO:0000256" key="4">
    <source>
        <dbReference type="ARBA" id="ARBA00022679"/>
    </source>
</evidence>
<accession>A0A0D6DYT9</accession>
<dbReference type="Proteomes" id="UP000033166">
    <property type="component" value="Chromosome I"/>
</dbReference>
<dbReference type="PANTHER" id="PTHR11088">
    <property type="entry name" value="TRNA DIMETHYLALLYLTRANSFERASE"/>
    <property type="match status" value="1"/>
</dbReference>
<evidence type="ECO:0000256" key="3">
    <source>
        <dbReference type="ARBA" id="ARBA00005842"/>
    </source>
</evidence>
<evidence type="ECO:0000313" key="14">
    <source>
        <dbReference type="EMBL" id="CEN28953.1"/>
    </source>
</evidence>
<evidence type="ECO:0000256" key="10">
    <source>
        <dbReference type="HAMAP-Rule" id="MF_00185"/>
    </source>
</evidence>
<feature type="binding site" evidence="10">
    <location>
        <begin position="14"/>
        <end position="21"/>
    </location>
    <ligand>
        <name>ATP</name>
        <dbReference type="ChEBI" id="CHEBI:30616"/>
    </ligand>
</feature>
<keyword evidence="7 10" id="KW-0067">ATP-binding</keyword>
<evidence type="ECO:0000256" key="8">
    <source>
        <dbReference type="ARBA" id="ARBA00022842"/>
    </source>
</evidence>
<feature type="region of interest" description="Interaction with substrate tRNA" evidence="10">
    <location>
        <begin position="39"/>
        <end position="42"/>
    </location>
</feature>
<evidence type="ECO:0000256" key="13">
    <source>
        <dbReference type="RuleBase" id="RU003785"/>
    </source>
</evidence>
<dbReference type="InterPro" id="IPR039657">
    <property type="entry name" value="Dimethylallyltransferase"/>
</dbReference>
<dbReference type="STRING" id="1364.LP2241_50150"/>
<dbReference type="GO" id="GO:0005524">
    <property type="term" value="F:ATP binding"/>
    <property type="evidence" value="ECO:0007669"/>
    <property type="project" value="UniProtKB-UniRule"/>
</dbReference>
<evidence type="ECO:0000256" key="2">
    <source>
        <dbReference type="ARBA" id="ARBA00003213"/>
    </source>
</evidence>
<keyword evidence="5 10" id="KW-0819">tRNA processing</keyword>
<feature type="site" description="Interaction with substrate tRNA" evidence="10">
    <location>
        <position position="131"/>
    </location>
</feature>
<comment type="cofactor">
    <cofactor evidence="1 10">
        <name>Mg(2+)</name>
        <dbReference type="ChEBI" id="CHEBI:18420"/>
    </cofactor>
</comment>
<dbReference type="SUPFAM" id="SSF52540">
    <property type="entry name" value="P-loop containing nucleoside triphosphate hydrolases"/>
    <property type="match status" value="1"/>
</dbReference>
<evidence type="ECO:0000256" key="5">
    <source>
        <dbReference type="ARBA" id="ARBA00022694"/>
    </source>
</evidence>
<keyword evidence="4 10" id="KW-0808">Transferase</keyword>
<comment type="caution">
    <text evidence="10">Lacks conserved residue(s) required for the propagation of feature annotation.</text>
</comment>
<dbReference type="InterPro" id="IPR027417">
    <property type="entry name" value="P-loop_NTPase"/>
</dbReference>
<dbReference type="GO" id="GO:0006400">
    <property type="term" value="P:tRNA modification"/>
    <property type="evidence" value="ECO:0007669"/>
    <property type="project" value="TreeGrafter"/>
</dbReference>
<evidence type="ECO:0000256" key="6">
    <source>
        <dbReference type="ARBA" id="ARBA00022741"/>
    </source>
</evidence>
<dbReference type="InterPro" id="IPR018022">
    <property type="entry name" value="IPT"/>
</dbReference>
<dbReference type="HOGENOM" id="CLU_032616_0_1_9"/>
<dbReference type="GO" id="GO:0052381">
    <property type="term" value="F:tRNA dimethylallyltransferase activity"/>
    <property type="evidence" value="ECO:0007669"/>
    <property type="project" value="UniProtKB-UniRule"/>
</dbReference>
<evidence type="ECO:0000256" key="11">
    <source>
        <dbReference type="RuleBase" id="RU003783"/>
    </source>
</evidence>
<comment type="catalytic activity">
    <reaction evidence="9 10 11">
        <text>adenosine(37) in tRNA + dimethylallyl diphosphate = N(6)-dimethylallyladenosine(37) in tRNA + diphosphate</text>
        <dbReference type="Rhea" id="RHEA:26482"/>
        <dbReference type="Rhea" id="RHEA-COMP:10162"/>
        <dbReference type="Rhea" id="RHEA-COMP:10375"/>
        <dbReference type="ChEBI" id="CHEBI:33019"/>
        <dbReference type="ChEBI" id="CHEBI:57623"/>
        <dbReference type="ChEBI" id="CHEBI:74411"/>
        <dbReference type="ChEBI" id="CHEBI:74415"/>
        <dbReference type="EC" id="2.5.1.75"/>
    </reaction>
</comment>
<reference evidence="15" key="1">
    <citation type="submission" date="2015-01" db="EMBL/GenBank/DDBJ databases">
        <authorList>
            <person name="Andreevskaya M."/>
        </authorList>
    </citation>
    <scope>NUCLEOTIDE SEQUENCE [LARGE SCALE GENOMIC DNA]</scope>
    <source>
        <strain evidence="15">MKFS47</strain>
    </source>
</reference>
<proteinExistence type="inferred from homology"/>
<dbReference type="NCBIfam" id="TIGR00174">
    <property type="entry name" value="miaA"/>
    <property type="match status" value="1"/>
</dbReference>
<evidence type="ECO:0000256" key="7">
    <source>
        <dbReference type="ARBA" id="ARBA00022840"/>
    </source>
</evidence>
<dbReference type="Pfam" id="PF01715">
    <property type="entry name" value="IPPT"/>
    <property type="match status" value="1"/>
</dbReference>
<comment type="subunit">
    <text evidence="10">Monomer.</text>
</comment>
<dbReference type="KEGG" id="lpk:LACPI_1753"/>
<evidence type="ECO:0000256" key="1">
    <source>
        <dbReference type="ARBA" id="ARBA00001946"/>
    </source>
</evidence>